<sequence>MKTVTTFAITFIITIIFGSCVDQNIIKNKRYEVIDKNINLRRPKRSPNDLFSSDISDVKRTDHISSPLDIYSEHRAQIFQKYTFRRQELEFTIKPVAAFEDKSPFQNYLLILIILTKSRYRCMKNKKLSGKLALDAVGEVT</sequence>
<accession>A0ABM3LX23</accession>
<dbReference type="RefSeq" id="XP_052743599.1">
    <property type="nucleotide sequence ID" value="XM_052887639.1"/>
</dbReference>
<dbReference type="GeneID" id="128199200"/>
<protein>
    <submittedName>
        <fullName evidence="2">Uncharacterized protein LOC128199200</fullName>
    </submittedName>
</protein>
<reference evidence="1" key="1">
    <citation type="submission" date="2025-05" db="UniProtKB">
        <authorList>
            <consortium name="RefSeq"/>
        </authorList>
    </citation>
    <scope>NUCLEOTIDE SEQUENCE [LARGE SCALE GENOMIC DNA]</scope>
</reference>
<proteinExistence type="predicted"/>
<dbReference type="Proteomes" id="UP001652582">
    <property type="component" value="Chromosome 2"/>
</dbReference>
<name>A0ABM3LX23_BICAN</name>
<reference evidence="2" key="2">
    <citation type="submission" date="2025-08" db="UniProtKB">
        <authorList>
            <consortium name="RefSeq"/>
        </authorList>
    </citation>
    <scope>IDENTIFICATION</scope>
</reference>
<evidence type="ECO:0000313" key="2">
    <source>
        <dbReference type="RefSeq" id="XP_052743599.1"/>
    </source>
</evidence>
<dbReference type="PROSITE" id="PS51257">
    <property type="entry name" value="PROKAR_LIPOPROTEIN"/>
    <property type="match status" value="1"/>
</dbReference>
<organism evidence="1 2">
    <name type="scientific">Bicyclus anynana</name>
    <name type="common">Squinting bush brown butterfly</name>
    <dbReference type="NCBI Taxonomy" id="110368"/>
    <lineage>
        <taxon>Eukaryota</taxon>
        <taxon>Metazoa</taxon>
        <taxon>Ecdysozoa</taxon>
        <taxon>Arthropoda</taxon>
        <taxon>Hexapoda</taxon>
        <taxon>Insecta</taxon>
        <taxon>Pterygota</taxon>
        <taxon>Neoptera</taxon>
        <taxon>Endopterygota</taxon>
        <taxon>Lepidoptera</taxon>
        <taxon>Glossata</taxon>
        <taxon>Ditrysia</taxon>
        <taxon>Papilionoidea</taxon>
        <taxon>Nymphalidae</taxon>
        <taxon>Satyrinae</taxon>
        <taxon>Satyrini</taxon>
        <taxon>Mycalesina</taxon>
        <taxon>Bicyclus</taxon>
    </lineage>
</organism>
<keyword evidence="1" id="KW-1185">Reference proteome</keyword>
<gene>
    <name evidence="2" type="primary">LOC128199200</name>
</gene>
<evidence type="ECO:0000313" key="1">
    <source>
        <dbReference type="Proteomes" id="UP001652582"/>
    </source>
</evidence>